<keyword evidence="1" id="KW-0645">Protease</keyword>
<dbReference type="PANTHER" id="PTHR43270">
    <property type="entry name" value="BETA-ALA-HIS DIPEPTIDASE"/>
    <property type="match status" value="1"/>
</dbReference>
<dbReference type="PANTHER" id="PTHR43270:SF8">
    <property type="entry name" value="DI- AND TRIPEPTIDASE DUG2-RELATED"/>
    <property type="match status" value="1"/>
</dbReference>
<dbReference type="EMBL" id="LGIQ01000007">
    <property type="protein sequence ID" value="KNB72312.1"/>
    <property type="molecule type" value="Genomic_DNA"/>
</dbReference>
<evidence type="ECO:0000259" key="4">
    <source>
        <dbReference type="Pfam" id="PF07687"/>
    </source>
</evidence>
<evidence type="ECO:0000313" key="6">
    <source>
        <dbReference type="EMBL" id="KNB72312.1"/>
    </source>
</evidence>
<sequence>MTRWEQLVKEQLPEAISVLQDYCRQPSISAQGIGILETVHILTELITKANGKYQLLNDCGGNPVVYAVFEPGPNGDPDKTILFYNHYDVQPPEPIEEWNYPPFGAEIHDEKMFARGVSDNKGDLIVRLQAISILQNNGGLPCRVKFLIEGEEEIGSPTLENVLQKHAGLFQADASIWEWSQKNKGEKIEIIMGVKGMCYLQLDCEGSELDIHSQYGSVLDNPAWRLIQALSSMRTVDNRISVEGFYDQIVPPAEELRQWSRDYPFDAQGVKEIFGLKRPLIVEEKNARDTFLFEPTMTVCGIESGYTGQGTKTILPKRSQAKLDCRLVPGQTPEDIASKIRAHLDKHGFDDIRVSVLSSLMPFRSDIHHPFAKTVITTAQRVYGDNHIALLPNFGGSGPMSLFGQYLGEEKPIVSIGCSWWGDQIHGPNESIRLADFEQAIRYMVELFISYEQAEASPSVSFE</sequence>
<dbReference type="GO" id="GO:0006508">
    <property type="term" value="P:proteolysis"/>
    <property type="evidence" value="ECO:0007669"/>
    <property type="project" value="UniProtKB-KW"/>
</dbReference>
<dbReference type="InterPro" id="IPR002933">
    <property type="entry name" value="Peptidase_M20"/>
</dbReference>
<evidence type="ECO:0000313" key="5">
    <source>
        <dbReference type="EMBL" id="GED72894.1"/>
    </source>
</evidence>
<evidence type="ECO:0000256" key="1">
    <source>
        <dbReference type="ARBA" id="ARBA00022670"/>
    </source>
</evidence>
<dbReference type="SUPFAM" id="SSF53187">
    <property type="entry name" value="Zn-dependent exopeptidases"/>
    <property type="match status" value="1"/>
</dbReference>
<dbReference type="Pfam" id="PF07687">
    <property type="entry name" value="M20_dimer"/>
    <property type="match status" value="1"/>
</dbReference>
<dbReference type="Gene3D" id="3.40.630.10">
    <property type="entry name" value="Zn peptidases"/>
    <property type="match status" value="1"/>
</dbReference>
<dbReference type="RefSeq" id="WP_049738361.1">
    <property type="nucleotide sequence ID" value="NZ_BJON01000036.1"/>
</dbReference>
<accession>A0A0K9YUG8</accession>
<dbReference type="GO" id="GO:0009089">
    <property type="term" value="P:lysine biosynthetic process via diaminopimelate"/>
    <property type="evidence" value="ECO:0007669"/>
    <property type="project" value="TreeGrafter"/>
</dbReference>
<dbReference type="InterPro" id="IPR011650">
    <property type="entry name" value="Peptidase_M20_dimer"/>
</dbReference>
<dbReference type="OrthoDB" id="9761532at2"/>
<dbReference type="GO" id="GO:0005829">
    <property type="term" value="C:cytosol"/>
    <property type="evidence" value="ECO:0007669"/>
    <property type="project" value="TreeGrafter"/>
</dbReference>
<dbReference type="PATRIC" id="fig|54915.3.peg.1040"/>
<evidence type="ECO:0000313" key="8">
    <source>
        <dbReference type="Proteomes" id="UP000319578"/>
    </source>
</evidence>
<dbReference type="EMBL" id="BJON01000036">
    <property type="protein sequence ID" value="GED72894.1"/>
    <property type="molecule type" value="Genomic_DNA"/>
</dbReference>
<gene>
    <name evidence="6" type="ORF">ADS79_10480</name>
    <name evidence="5" type="ORF">BRE01_65960</name>
</gene>
<comment type="caution">
    <text evidence="6">The sequence shown here is derived from an EMBL/GenBank/DDBJ whole genome shotgun (WGS) entry which is preliminary data.</text>
</comment>
<protein>
    <submittedName>
        <fullName evidence="5">Acetylornithine deacetylase</fullName>
    </submittedName>
</protein>
<dbReference type="STRING" id="54915.ADS79_10480"/>
<dbReference type="NCBIfam" id="NF005034">
    <property type="entry name" value="PRK06446.1"/>
    <property type="match status" value="1"/>
</dbReference>
<proteinExistence type="predicted"/>
<reference evidence="5 8" key="3">
    <citation type="submission" date="2019-06" db="EMBL/GenBank/DDBJ databases">
        <title>Whole genome shotgun sequence of Brevibacillus reuszeri NBRC 15719.</title>
        <authorList>
            <person name="Hosoyama A."/>
            <person name="Uohara A."/>
            <person name="Ohji S."/>
            <person name="Ichikawa N."/>
        </authorList>
    </citation>
    <scope>NUCLEOTIDE SEQUENCE [LARGE SCALE GENOMIC DNA]</scope>
    <source>
        <strain evidence="5 8">NBRC 15719</strain>
    </source>
</reference>
<reference evidence="6" key="2">
    <citation type="submission" date="2015-07" db="EMBL/GenBank/DDBJ databases">
        <title>MeaNS - Measles Nucleotide Surveillance Program.</title>
        <authorList>
            <person name="Tran T."/>
            <person name="Druce J."/>
        </authorList>
    </citation>
    <scope>NUCLEOTIDE SEQUENCE</scope>
    <source>
        <strain evidence="6">DSM 9887</strain>
    </source>
</reference>
<dbReference type="Proteomes" id="UP000036834">
    <property type="component" value="Unassembled WGS sequence"/>
</dbReference>
<name>A0A0K9YUG8_9BACL</name>
<dbReference type="Proteomes" id="UP000319578">
    <property type="component" value="Unassembled WGS sequence"/>
</dbReference>
<organism evidence="6 7">
    <name type="scientific">Brevibacillus reuszeri</name>
    <dbReference type="NCBI Taxonomy" id="54915"/>
    <lineage>
        <taxon>Bacteria</taxon>
        <taxon>Bacillati</taxon>
        <taxon>Bacillota</taxon>
        <taxon>Bacilli</taxon>
        <taxon>Bacillales</taxon>
        <taxon>Paenibacillaceae</taxon>
        <taxon>Brevibacillus</taxon>
    </lineage>
</organism>
<keyword evidence="8" id="KW-1185">Reference proteome</keyword>
<dbReference type="Pfam" id="PF01546">
    <property type="entry name" value="Peptidase_M20"/>
    <property type="match status" value="1"/>
</dbReference>
<reference evidence="7" key="1">
    <citation type="submission" date="2015-07" db="EMBL/GenBank/DDBJ databases">
        <title>Genome sequencing project for genomic taxonomy and phylogenomics of Bacillus-like bacteria.</title>
        <authorList>
            <person name="Liu B."/>
            <person name="Wang J."/>
            <person name="Zhu Y."/>
            <person name="Liu G."/>
            <person name="Chen Q."/>
            <person name="Chen Z."/>
            <person name="Lan J."/>
            <person name="Che J."/>
            <person name="Ge C."/>
            <person name="Shi H."/>
            <person name="Pan Z."/>
            <person name="Liu X."/>
        </authorList>
    </citation>
    <scope>NUCLEOTIDE SEQUENCE [LARGE SCALE GENOMIC DNA]</scope>
    <source>
        <strain evidence="7">DSM 9887</strain>
    </source>
</reference>
<keyword evidence="3" id="KW-0378">Hydrolase</keyword>
<dbReference type="GO" id="GO:0009014">
    <property type="term" value="F:succinyl-diaminopimelate desuccinylase activity"/>
    <property type="evidence" value="ECO:0007669"/>
    <property type="project" value="TreeGrafter"/>
</dbReference>
<feature type="domain" description="Peptidase M20 dimerisation" evidence="4">
    <location>
        <begin position="194"/>
        <end position="348"/>
    </location>
</feature>
<dbReference type="GO" id="GO:0008233">
    <property type="term" value="F:peptidase activity"/>
    <property type="evidence" value="ECO:0007669"/>
    <property type="project" value="UniProtKB-KW"/>
</dbReference>
<dbReference type="InterPro" id="IPR051458">
    <property type="entry name" value="Cyt/Met_Dipeptidase"/>
</dbReference>
<dbReference type="AlphaFoldDB" id="A0A0K9YUG8"/>
<keyword evidence="2" id="KW-0479">Metal-binding</keyword>
<dbReference type="GO" id="GO:0046872">
    <property type="term" value="F:metal ion binding"/>
    <property type="evidence" value="ECO:0007669"/>
    <property type="project" value="UniProtKB-KW"/>
</dbReference>
<evidence type="ECO:0000256" key="2">
    <source>
        <dbReference type="ARBA" id="ARBA00022723"/>
    </source>
</evidence>
<evidence type="ECO:0000313" key="7">
    <source>
        <dbReference type="Proteomes" id="UP000036834"/>
    </source>
</evidence>
<evidence type="ECO:0000256" key="3">
    <source>
        <dbReference type="ARBA" id="ARBA00022801"/>
    </source>
</evidence>
<dbReference type="Gene3D" id="3.30.70.360">
    <property type="match status" value="1"/>
</dbReference>